<dbReference type="EMBL" id="DXCQ01000028">
    <property type="protein sequence ID" value="HIY96727.1"/>
    <property type="molecule type" value="Genomic_DNA"/>
</dbReference>
<accession>A0A9D1ZUI3</accession>
<reference evidence="1" key="2">
    <citation type="submission" date="2021-04" db="EMBL/GenBank/DDBJ databases">
        <authorList>
            <person name="Gilroy R."/>
        </authorList>
    </citation>
    <scope>NUCLEOTIDE SEQUENCE</scope>
    <source>
        <strain evidence="1">1345</strain>
    </source>
</reference>
<dbReference type="Proteomes" id="UP000886750">
    <property type="component" value="Unassembled WGS sequence"/>
</dbReference>
<comment type="caution">
    <text evidence="1">The sequence shown here is derived from an EMBL/GenBank/DDBJ whole genome shotgun (WGS) entry which is preliminary data.</text>
</comment>
<gene>
    <name evidence="1" type="ORF">H9729_03490</name>
</gene>
<sequence>MSVFRCSKCGRTCAGEELYICGECGAFLCGNCVHSAGELCPNCYGKANKLS</sequence>
<evidence type="ECO:0000313" key="1">
    <source>
        <dbReference type="EMBL" id="HIY96727.1"/>
    </source>
</evidence>
<organism evidence="1 2">
    <name type="scientific">Candidatus Borkfalkia excrementigallinarum</name>
    <dbReference type="NCBI Taxonomy" id="2838506"/>
    <lineage>
        <taxon>Bacteria</taxon>
        <taxon>Bacillati</taxon>
        <taxon>Bacillota</taxon>
        <taxon>Clostridia</taxon>
        <taxon>Christensenellales</taxon>
        <taxon>Christensenellaceae</taxon>
        <taxon>Candidatus Borkfalkia</taxon>
    </lineage>
</organism>
<proteinExistence type="predicted"/>
<name>A0A9D1ZUI3_9FIRM</name>
<protein>
    <submittedName>
        <fullName evidence="1">Uncharacterized protein</fullName>
    </submittedName>
</protein>
<evidence type="ECO:0000313" key="2">
    <source>
        <dbReference type="Proteomes" id="UP000886750"/>
    </source>
</evidence>
<reference evidence="1" key="1">
    <citation type="journal article" date="2021" name="PeerJ">
        <title>Extensive microbial diversity within the chicken gut microbiome revealed by metagenomics and culture.</title>
        <authorList>
            <person name="Gilroy R."/>
            <person name="Ravi A."/>
            <person name="Getino M."/>
            <person name="Pursley I."/>
            <person name="Horton D.L."/>
            <person name="Alikhan N.F."/>
            <person name="Baker D."/>
            <person name="Gharbi K."/>
            <person name="Hall N."/>
            <person name="Watson M."/>
            <person name="Adriaenssens E.M."/>
            <person name="Foster-Nyarko E."/>
            <person name="Jarju S."/>
            <person name="Secka A."/>
            <person name="Antonio M."/>
            <person name="Oren A."/>
            <person name="Chaudhuri R.R."/>
            <person name="La Ragione R."/>
            <person name="Hildebrand F."/>
            <person name="Pallen M.J."/>
        </authorList>
    </citation>
    <scope>NUCLEOTIDE SEQUENCE</scope>
    <source>
        <strain evidence="1">1345</strain>
    </source>
</reference>
<dbReference type="AlphaFoldDB" id="A0A9D1ZUI3"/>